<keyword evidence="3" id="KW-1185">Reference proteome</keyword>
<dbReference type="Pfam" id="PF13188">
    <property type="entry name" value="PAS_8"/>
    <property type="match status" value="1"/>
</dbReference>
<dbReference type="EMBL" id="CP000690">
    <property type="protein sequence ID" value="ABQ28946.1"/>
    <property type="molecule type" value="Genomic_DNA"/>
</dbReference>
<evidence type="ECO:0000313" key="2">
    <source>
        <dbReference type="EMBL" id="ABQ28946.1"/>
    </source>
</evidence>
<dbReference type="NCBIfam" id="TIGR00254">
    <property type="entry name" value="GGDEF"/>
    <property type="match status" value="1"/>
</dbReference>
<dbReference type="InterPro" id="IPR052155">
    <property type="entry name" value="Biofilm_reg_signaling"/>
</dbReference>
<dbReference type="Pfam" id="PF00990">
    <property type="entry name" value="GGDEF"/>
    <property type="match status" value="1"/>
</dbReference>
<protein>
    <submittedName>
        <fullName evidence="2">Diguanylate cyclase</fullName>
    </submittedName>
</protein>
<dbReference type="HOGENOM" id="CLU_000445_11_4_5"/>
<dbReference type="SUPFAM" id="SSF55785">
    <property type="entry name" value="PYP-like sensor domain (PAS domain)"/>
    <property type="match status" value="1"/>
</dbReference>
<dbReference type="InterPro" id="IPR000014">
    <property type="entry name" value="PAS"/>
</dbReference>
<dbReference type="InterPro" id="IPR043128">
    <property type="entry name" value="Rev_trsase/Diguanyl_cyclase"/>
</dbReference>
<dbReference type="CDD" id="cd01949">
    <property type="entry name" value="GGDEF"/>
    <property type="match status" value="1"/>
</dbReference>
<proteinExistence type="predicted"/>
<evidence type="ECO:0000313" key="3">
    <source>
        <dbReference type="Proteomes" id="UP000000245"/>
    </source>
</evidence>
<dbReference type="FunFam" id="3.30.70.270:FF:000001">
    <property type="entry name" value="Diguanylate cyclase domain protein"/>
    <property type="match status" value="1"/>
</dbReference>
<dbReference type="SUPFAM" id="SSF55073">
    <property type="entry name" value="Nucleotide cyclase"/>
    <property type="match status" value="1"/>
</dbReference>
<dbReference type="AlphaFoldDB" id="A5FTL4"/>
<dbReference type="PANTHER" id="PTHR44757">
    <property type="entry name" value="DIGUANYLATE CYCLASE DGCP"/>
    <property type="match status" value="1"/>
</dbReference>
<dbReference type="Proteomes" id="UP000000245">
    <property type="component" value="Plasmid pACRY02"/>
</dbReference>
<dbReference type="Gene3D" id="3.30.450.20">
    <property type="entry name" value="PAS domain"/>
    <property type="match status" value="1"/>
</dbReference>
<accession>A5FTL4</accession>
<dbReference type="KEGG" id="acr:Acry_3334"/>
<dbReference type="InterPro" id="IPR029787">
    <property type="entry name" value="Nucleotide_cyclase"/>
</dbReference>
<sequence length="321" mass="36017">MDITKVLENVDKNQIHKIINYLPIPIFIIASNYRFVSVNKPMCNFFDCTIEAFLRKTDDFIIPKKNIDASRKITDEIFSSGQPYEDEEILTDGRGEQHIFLIYKRLIHLQQAGYETPFVITVLMDVTRFREAEKNATHRALHDTLTGLANRSHLNQRLKEAVTVSTANAQGFAILLLDLDGFKSINDRFGHQAGDQILCVVAKRLTDTIRRNDVVARLGGDEFCIVQANVDHPDQAHELADRVVHAVSRPIPFGSIELTISASVGIALFPEDGDGPDALLRKADLGLYQVKGNGRAGYLRHALDARSLQSDGRNHATNEWN</sequence>
<dbReference type="InterPro" id="IPR035965">
    <property type="entry name" value="PAS-like_dom_sf"/>
</dbReference>
<evidence type="ECO:0000259" key="1">
    <source>
        <dbReference type="PROSITE" id="PS50887"/>
    </source>
</evidence>
<name>A5FTL4_ACICJ</name>
<dbReference type="GO" id="GO:0003824">
    <property type="term" value="F:catalytic activity"/>
    <property type="evidence" value="ECO:0007669"/>
    <property type="project" value="UniProtKB-ARBA"/>
</dbReference>
<organism evidence="2 3">
    <name type="scientific">Acidiphilium cryptum (strain JF-5)</name>
    <dbReference type="NCBI Taxonomy" id="349163"/>
    <lineage>
        <taxon>Bacteria</taxon>
        <taxon>Pseudomonadati</taxon>
        <taxon>Pseudomonadota</taxon>
        <taxon>Alphaproteobacteria</taxon>
        <taxon>Acetobacterales</taxon>
        <taxon>Acidocellaceae</taxon>
        <taxon>Acidiphilium</taxon>
    </lineage>
</organism>
<dbReference type="InterPro" id="IPR000160">
    <property type="entry name" value="GGDEF_dom"/>
</dbReference>
<feature type="domain" description="GGDEF" evidence="1">
    <location>
        <begin position="170"/>
        <end position="303"/>
    </location>
</feature>
<gene>
    <name evidence="2" type="ordered locus">Acry_3334</name>
</gene>
<dbReference type="RefSeq" id="WP_011930708.1">
    <property type="nucleotide sequence ID" value="NC_009468.1"/>
</dbReference>
<dbReference type="SMART" id="SM00267">
    <property type="entry name" value="GGDEF"/>
    <property type="match status" value="1"/>
</dbReference>
<dbReference type="Gene3D" id="3.30.70.270">
    <property type="match status" value="1"/>
</dbReference>
<reference evidence="2 3" key="1">
    <citation type="submission" date="2007-05" db="EMBL/GenBank/DDBJ databases">
        <title>Complete sequence of plasmid2 pACRY02 of Acidiphilium cryptum JF-5.</title>
        <authorList>
            <consortium name="US DOE Joint Genome Institute"/>
            <person name="Copeland A."/>
            <person name="Lucas S."/>
            <person name="Lapidus A."/>
            <person name="Barry K."/>
            <person name="Detter J.C."/>
            <person name="Glavina del Rio T."/>
            <person name="Hammon N."/>
            <person name="Israni S."/>
            <person name="Dalin E."/>
            <person name="Tice H."/>
            <person name="Pitluck S."/>
            <person name="Sims D."/>
            <person name="Brettin T."/>
            <person name="Bruce D."/>
            <person name="Han C."/>
            <person name="Schmutz J."/>
            <person name="Larimer F."/>
            <person name="Land M."/>
            <person name="Hauser L."/>
            <person name="Kyrpides N."/>
            <person name="Kim E."/>
            <person name="Magnuson T."/>
            <person name="Richardson P."/>
        </authorList>
    </citation>
    <scope>NUCLEOTIDE SEQUENCE [LARGE SCALE GENOMIC DNA]</scope>
    <source>
        <strain evidence="2 3">JF-5</strain>
        <plasmid evidence="3">Plasmid pACRY02</plasmid>
    </source>
</reference>
<keyword evidence="2" id="KW-0614">Plasmid</keyword>
<geneLocation type="plasmid" evidence="2 3">
    <name>pACRY02</name>
</geneLocation>
<dbReference type="PROSITE" id="PS50887">
    <property type="entry name" value="GGDEF"/>
    <property type="match status" value="1"/>
</dbReference>
<dbReference type="PANTHER" id="PTHR44757:SF2">
    <property type="entry name" value="BIOFILM ARCHITECTURE MAINTENANCE PROTEIN MBAA"/>
    <property type="match status" value="1"/>
</dbReference>